<keyword evidence="6" id="KW-0482">Metalloprotease</keyword>
<evidence type="ECO:0000256" key="7">
    <source>
        <dbReference type="SAM" id="Phobius"/>
    </source>
</evidence>
<dbReference type="InterPro" id="IPR050570">
    <property type="entry name" value="Cell_wall_metabolism_enzyme"/>
</dbReference>
<protein>
    <submittedName>
        <fullName evidence="9">Septal ring factor EnvC, activator of murein hydrolases AmiA and AmiB</fullName>
    </submittedName>
</protein>
<dbReference type="GO" id="GO:0004222">
    <property type="term" value="F:metalloendopeptidase activity"/>
    <property type="evidence" value="ECO:0007669"/>
    <property type="project" value="TreeGrafter"/>
</dbReference>
<evidence type="ECO:0000256" key="4">
    <source>
        <dbReference type="ARBA" id="ARBA00022801"/>
    </source>
</evidence>
<dbReference type="Pfam" id="PF01551">
    <property type="entry name" value="Peptidase_M23"/>
    <property type="match status" value="1"/>
</dbReference>
<dbReference type="PANTHER" id="PTHR21666:SF288">
    <property type="entry name" value="CELL DIVISION PROTEIN YTFB"/>
    <property type="match status" value="1"/>
</dbReference>
<accession>A0A8G2FLE5</accession>
<dbReference type="AlphaFoldDB" id="A0A8G2FLE5"/>
<dbReference type="SUPFAM" id="SSF51261">
    <property type="entry name" value="Duplicated hybrid motif"/>
    <property type="match status" value="1"/>
</dbReference>
<gene>
    <name evidence="9" type="ORF">SAMN05421828_10935</name>
</gene>
<dbReference type="GO" id="GO:0046872">
    <property type="term" value="F:metal ion binding"/>
    <property type="evidence" value="ECO:0007669"/>
    <property type="project" value="UniProtKB-KW"/>
</dbReference>
<dbReference type="GO" id="GO:0006508">
    <property type="term" value="P:proteolysis"/>
    <property type="evidence" value="ECO:0007669"/>
    <property type="project" value="UniProtKB-KW"/>
</dbReference>
<evidence type="ECO:0000256" key="2">
    <source>
        <dbReference type="ARBA" id="ARBA00022670"/>
    </source>
</evidence>
<keyword evidence="7" id="KW-0812">Transmembrane</keyword>
<dbReference type="InterPro" id="IPR011055">
    <property type="entry name" value="Dup_hybrid_motif"/>
</dbReference>
<feature type="transmembrane region" description="Helical" evidence="7">
    <location>
        <begin position="70"/>
        <end position="91"/>
    </location>
</feature>
<dbReference type="EMBL" id="FTNE01000009">
    <property type="protein sequence ID" value="SIQ76907.1"/>
    <property type="molecule type" value="Genomic_DNA"/>
</dbReference>
<reference evidence="9 10" key="1">
    <citation type="submission" date="2017-01" db="EMBL/GenBank/DDBJ databases">
        <authorList>
            <person name="Varghese N."/>
            <person name="Submissions S."/>
        </authorList>
    </citation>
    <scope>NUCLEOTIDE SEQUENCE [LARGE SCALE GENOMIC DNA]</scope>
    <source>
        <strain evidence="9 10">ATCC 35905</strain>
    </source>
</reference>
<keyword evidence="7" id="KW-1133">Transmembrane helix</keyword>
<keyword evidence="7" id="KW-0472">Membrane</keyword>
<keyword evidence="4 9" id="KW-0378">Hydrolase</keyword>
<dbReference type="InterPro" id="IPR016047">
    <property type="entry name" value="M23ase_b-sheet_dom"/>
</dbReference>
<dbReference type="Proteomes" id="UP000186308">
    <property type="component" value="Unassembled WGS sequence"/>
</dbReference>
<evidence type="ECO:0000313" key="9">
    <source>
        <dbReference type="EMBL" id="SIQ76907.1"/>
    </source>
</evidence>
<dbReference type="PANTHER" id="PTHR21666">
    <property type="entry name" value="PEPTIDASE-RELATED"/>
    <property type="match status" value="1"/>
</dbReference>
<evidence type="ECO:0000256" key="3">
    <source>
        <dbReference type="ARBA" id="ARBA00022723"/>
    </source>
</evidence>
<organism evidence="9 10">
    <name type="scientific">Acidiphilium rubrum</name>
    <dbReference type="NCBI Taxonomy" id="526"/>
    <lineage>
        <taxon>Bacteria</taxon>
        <taxon>Pseudomonadati</taxon>
        <taxon>Pseudomonadota</taxon>
        <taxon>Alphaproteobacteria</taxon>
        <taxon>Acetobacterales</taxon>
        <taxon>Acidocellaceae</taxon>
        <taxon>Acidiphilium</taxon>
    </lineage>
</organism>
<keyword evidence="5" id="KW-0862">Zinc</keyword>
<evidence type="ECO:0000256" key="6">
    <source>
        <dbReference type="ARBA" id="ARBA00023049"/>
    </source>
</evidence>
<proteinExistence type="predicted"/>
<comment type="cofactor">
    <cofactor evidence="1">
        <name>Zn(2+)</name>
        <dbReference type="ChEBI" id="CHEBI:29105"/>
    </cofactor>
</comment>
<evidence type="ECO:0000313" key="10">
    <source>
        <dbReference type="Proteomes" id="UP000186308"/>
    </source>
</evidence>
<name>A0A8G2FLE5_ACIRU</name>
<sequence length="463" mass="47415">MGGEADKEEGQGLCPWTPLRAEPLEPASFRREVGVQAIAIPNPVPALPAPKTNGFQRPCLWWGARGQSPLAFFFTCLTLSVAAILIILSGIAQAGSLDRARARLDADNRAAQQHQAAAAAALRAAAAARAQQAALVTREVAAAAALRVDETATAGLVEKLDHLTRHANAARAELQADSAAIAPLLPLMARLALHPAATLLAADAAPGRAAEGALVMQGLTRQIGARATALRAARRRYAALTTALSTQQAVLTQAITAQQASDAALQTDIAKVSSQETASIARHAAEQRAANTAAANAHDLVAVIARLEDNRRAAAKARAQAAAARLPAPAGAVPQPLRGAPVAGKLVRAFGAPTAAGPATGDTFAASPGGVVSAACAGQVVFAKPFESYGKLIILDCGGGYDFVMAGLDRFSVSVGQSVRAGQPVGSMARYDPHDPGNQPRLYVELRQHGTAIDPAGHFGGGT</sequence>
<keyword evidence="3" id="KW-0479">Metal-binding</keyword>
<evidence type="ECO:0000256" key="1">
    <source>
        <dbReference type="ARBA" id="ARBA00001947"/>
    </source>
</evidence>
<keyword evidence="2" id="KW-0645">Protease</keyword>
<evidence type="ECO:0000259" key="8">
    <source>
        <dbReference type="Pfam" id="PF01551"/>
    </source>
</evidence>
<evidence type="ECO:0000256" key="5">
    <source>
        <dbReference type="ARBA" id="ARBA00022833"/>
    </source>
</evidence>
<dbReference type="CDD" id="cd12797">
    <property type="entry name" value="M23_peptidase"/>
    <property type="match status" value="1"/>
</dbReference>
<comment type="caution">
    <text evidence="9">The sequence shown here is derived from an EMBL/GenBank/DDBJ whole genome shotgun (WGS) entry which is preliminary data.</text>
</comment>
<keyword evidence="10" id="KW-1185">Reference proteome</keyword>
<dbReference type="Gene3D" id="2.70.70.10">
    <property type="entry name" value="Glucose Permease (Domain IIA)"/>
    <property type="match status" value="1"/>
</dbReference>
<feature type="domain" description="M23ase beta-sheet core" evidence="8">
    <location>
        <begin position="360"/>
        <end position="455"/>
    </location>
</feature>